<feature type="transmembrane region" description="Helical" evidence="1">
    <location>
        <begin position="20"/>
        <end position="43"/>
    </location>
</feature>
<evidence type="ECO:0000256" key="1">
    <source>
        <dbReference type="SAM" id="Phobius"/>
    </source>
</evidence>
<feature type="transmembrane region" description="Helical" evidence="1">
    <location>
        <begin position="55"/>
        <end position="77"/>
    </location>
</feature>
<keyword evidence="3" id="KW-1185">Reference proteome</keyword>
<proteinExistence type="predicted"/>
<dbReference type="AlphaFoldDB" id="A0A7V7QNG9"/>
<evidence type="ECO:0000313" key="2">
    <source>
        <dbReference type="EMBL" id="KAB1440574.1"/>
    </source>
</evidence>
<reference evidence="2 3" key="2">
    <citation type="submission" date="2020-02" db="EMBL/GenBank/DDBJ databases">
        <title>Candidatus Galacturonibacter soehngenii shows hetero-acetogenic catabolism of galacturonic acid but lacks a canonical carbon monoxide dehydrogenase/acetyl-CoA synthase complex.</title>
        <authorList>
            <person name="Diender M."/>
            <person name="Stouten G.R."/>
            <person name="Petersen J.F."/>
            <person name="Nielsen P.H."/>
            <person name="Dueholm M.S."/>
            <person name="Pronk J.T."/>
            <person name="Van Loosdrecht M.C.M."/>
        </authorList>
    </citation>
    <scope>NUCLEOTIDE SEQUENCE [LARGE SCALE GENOMIC DNA]</scope>
    <source>
        <strain evidence="2">GalUA</strain>
    </source>
</reference>
<dbReference type="PANTHER" id="PTHR36832:SF1">
    <property type="entry name" value="SLR1174 PROTEIN"/>
    <property type="match status" value="1"/>
</dbReference>
<name>A0A7V7QNG9_9FIRM</name>
<keyword evidence="1" id="KW-0812">Transmembrane</keyword>
<comment type="caution">
    <text evidence="2">The sequence shown here is derived from an EMBL/GenBank/DDBJ whole genome shotgun (WGS) entry which is preliminary data.</text>
</comment>
<keyword evidence="1" id="KW-1133">Transmembrane helix</keyword>
<feature type="transmembrane region" description="Helical" evidence="1">
    <location>
        <begin position="232"/>
        <end position="251"/>
    </location>
</feature>
<sequence length="267" mass="30549">MIKYISFFRMRFINGFQYKIAALAGIVTQFVWGAMEILLFQAFYRTNENAFPMEFSALTSYIWMQQAFLALFMTWFWEKELFDSIQTGNIAYELCRPTDIYTMWFVRGMANRASKALLRCVPILLMAYLLPKPYGLVLPSDLVLLAWFLFSMLLGFLVVVAFGMIIYGITFYTVNPMGVRMVSQSLAEFLAGAVIPLPFLPDSIKKVVELLPFAAMQNAPFRIYSGDISGKYLYQTILLQIIWLVIMVVLGKIIMHSALKKLCIQGG</sequence>
<feature type="transmembrane region" description="Helical" evidence="1">
    <location>
        <begin position="116"/>
        <end position="134"/>
    </location>
</feature>
<dbReference type="EMBL" id="WAGX01000003">
    <property type="protein sequence ID" value="KAB1440574.1"/>
    <property type="molecule type" value="Genomic_DNA"/>
</dbReference>
<gene>
    <name evidence="2" type="ORF">F7O84_01725</name>
</gene>
<evidence type="ECO:0000313" key="3">
    <source>
        <dbReference type="Proteomes" id="UP000461768"/>
    </source>
</evidence>
<dbReference type="PANTHER" id="PTHR36832">
    <property type="entry name" value="SLR1174 PROTEIN-RELATED"/>
    <property type="match status" value="1"/>
</dbReference>
<accession>A0A7V7QNG9</accession>
<organism evidence="2 3">
    <name type="scientific">Candidatus Galacturonatibacter soehngenii</name>
    <dbReference type="NCBI Taxonomy" id="2307010"/>
    <lineage>
        <taxon>Bacteria</taxon>
        <taxon>Bacillati</taxon>
        <taxon>Bacillota</taxon>
        <taxon>Clostridia</taxon>
        <taxon>Lachnospirales</taxon>
        <taxon>Lachnospiraceae</taxon>
        <taxon>Candidatus Galacturonatibacter</taxon>
    </lineage>
</organism>
<dbReference type="Proteomes" id="UP000461768">
    <property type="component" value="Unassembled WGS sequence"/>
</dbReference>
<keyword evidence="1" id="KW-0472">Membrane</keyword>
<dbReference type="OrthoDB" id="8582979at2"/>
<dbReference type="Pfam" id="PF06182">
    <property type="entry name" value="ABC2_membrane_6"/>
    <property type="match status" value="1"/>
</dbReference>
<dbReference type="RefSeq" id="WP_151141152.1">
    <property type="nucleotide sequence ID" value="NZ_WAGX01000003.1"/>
</dbReference>
<dbReference type="InterPro" id="IPR010390">
    <property type="entry name" value="ABC-2_transporter-like"/>
</dbReference>
<protein>
    <submittedName>
        <fullName evidence="2">ABC transporter permease</fullName>
    </submittedName>
</protein>
<feature type="transmembrane region" description="Helical" evidence="1">
    <location>
        <begin position="146"/>
        <end position="169"/>
    </location>
</feature>
<reference evidence="2 3" key="1">
    <citation type="submission" date="2019-09" db="EMBL/GenBank/DDBJ databases">
        <authorList>
            <person name="Valk L.C."/>
        </authorList>
    </citation>
    <scope>NUCLEOTIDE SEQUENCE [LARGE SCALE GENOMIC DNA]</scope>
    <source>
        <strain evidence="2">GalUA</strain>
    </source>
</reference>